<feature type="domain" description="ACT" evidence="9">
    <location>
        <begin position="335"/>
        <end position="403"/>
    </location>
</feature>
<keyword evidence="5" id="KW-0067">ATP-binding</keyword>
<evidence type="ECO:0000256" key="2">
    <source>
        <dbReference type="ARBA" id="ARBA00022679"/>
    </source>
</evidence>
<organism evidence="10">
    <name type="scientific">Candidatus Methanophagaceae archaeon ANME-1 ERB6</name>
    <dbReference type="NCBI Taxonomy" id="2759912"/>
    <lineage>
        <taxon>Archaea</taxon>
        <taxon>Methanobacteriati</taxon>
        <taxon>Methanobacteriota</taxon>
        <taxon>Stenosarchaea group</taxon>
        <taxon>Methanomicrobia</taxon>
        <taxon>Candidatus Methanophagales</taxon>
        <taxon>Candidatus Methanophagaceae</taxon>
    </lineage>
</organism>
<evidence type="ECO:0000256" key="5">
    <source>
        <dbReference type="ARBA" id="ARBA00022840"/>
    </source>
</evidence>
<dbReference type="GO" id="GO:0005829">
    <property type="term" value="C:cytosol"/>
    <property type="evidence" value="ECO:0007669"/>
    <property type="project" value="TreeGrafter"/>
</dbReference>
<dbReference type="GO" id="GO:0004072">
    <property type="term" value="F:aspartate kinase activity"/>
    <property type="evidence" value="ECO:0007669"/>
    <property type="project" value="UniProtKB-EC"/>
</dbReference>
<protein>
    <recommendedName>
        <fullName evidence="7">Aspartokinase</fullName>
        <ecNumber evidence="7">2.7.2.4</ecNumber>
    </recommendedName>
</protein>
<dbReference type="InterPro" id="IPR005260">
    <property type="entry name" value="Asp_kin_monofn"/>
</dbReference>
<sequence>MRRVRVMKFGGGAVADGKKIKTVANLIRQSKEGTEEKGSNGLGLVVVTSAIFAITDILHENASRVAKEGDVEKVKEFVNELKNRHETAASEAIDNKHVLNVVKKEIEGRVGEMEKALVGICLLGELTARSLDYIVSFGERLAAPILAGTLQSMGMDAVHLTGGDAGIITNANYGNAQLTSDAEETIRGRIMPLLDDNKIPVVSGYTGETKNGITTTLGRGGSDYTATIIGAAIDADEVWLWKETEGIMSADPRIIRNARKIPYISYMEAMELSYFGASILHPRAIEPVMRKRVPIRVKNILKPEDTGTLIGEEPEKTKKAAKAITLIENTSIINIAGAGVRSISDVAARIFSVLADEGVDIIMISQGSSEGTISIVIESAQLERAIGAIQSINTEGTVIRDFTYNSDVCAMSVVGAEMAGTPGVAGEVFSALGKEEISIIMISQGSSEFNISFVVKKKDAYKAAQAIHDMFKMGM</sequence>
<reference evidence="10" key="1">
    <citation type="submission" date="2020-06" db="EMBL/GenBank/DDBJ databases">
        <title>Unique genomic features of the anaerobic methanotrophic archaea.</title>
        <authorList>
            <person name="Chadwick G.L."/>
            <person name="Skennerton C.T."/>
            <person name="Laso-Perez R."/>
            <person name="Leu A.O."/>
            <person name="Speth D.R."/>
            <person name="Yu H."/>
            <person name="Morgan-Lang C."/>
            <person name="Hatzenpichler R."/>
            <person name="Goudeau D."/>
            <person name="Malmstrom R."/>
            <person name="Brazelton W.J."/>
            <person name="Woyke T."/>
            <person name="Hallam S.J."/>
            <person name="Tyson G.W."/>
            <person name="Wegener G."/>
            <person name="Boetius A."/>
            <person name="Orphan V."/>
        </authorList>
    </citation>
    <scope>NUCLEOTIDE SEQUENCE</scope>
</reference>
<dbReference type="InterPro" id="IPR002912">
    <property type="entry name" value="ACT_dom"/>
</dbReference>
<keyword evidence="2 7" id="KW-0808">Transferase</keyword>
<evidence type="ECO:0000256" key="1">
    <source>
        <dbReference type="ARBA" id="ARBA00010122"/>
    </source>
</evidence>
<comment type="pathway">
    <text evidence="8">Amino-acid biosynthesis; L-threonine biosynthesis; L-threonine from L-aspartate: step 1/5.</text>
</comment>
<dbReference type="Gene3D" id="3.40.1160.10">
    <property type="entry name" value="Acetylglutamate kinase-like"/>
    <property type="match status" value="1"/>
</dbReference>
<evidence type="ECO:0000313" key="10">
    <source>
        <dbReference type="EMBL" id="QNO53050.1"/>
    </source>
</evidence>
<evidence type="ECO:0000256" key="4">
    <source>
        <dbReference type="ARBA" id="ARBA00022777"/>
    </source>
</evidence>
<gene>
    <name evidence="10" type="ORF">GKHFHOKN_00026</name>
</gene>
<evidence type="ECO:0000259" key="9">
    <source>
        <dbReference type="PROSITE" id="PS51671"/>
    </source>
</evidence>
<dbReference type="GO" id="GO:0005524">
    <property type="term" value="F:ATP binding"/>
    <property type="evidence" value="ECO:0007669"/>
    <property type="project" value="UniProtKB-KW"/>
</dbReference>
<comment type="similarity">
    <text evidence="1 7">Belongs to the aspartokinase family.</text>
</comment>
<dbReference type="SUPFAM" id="SSF53633">
    <property type="entry name" value="Carbamate kinase-like"/>
    <property type="match status" value="1"/>
</dbReference>
<dbReference type="InterPro" id="IPR054352">
    <property type="entry name" value="ACT_Aspartokinase"/>
</dbReference>
<dbReference type="Pfam" id="PF00696">
    <property type="entry name" value="AA_kinase"/>
    <property type="match status" value="1"/>
</dbReference>
<dbReference type="GO" id="GO:0009090">
    <property type="term" value="P:homoserine biosynthetic process"/>
    <property type="evidence" value="ECO:0007669"/>
    <property type="project" value="TreeGrafter"/>
</dbReference>
<dbReference type="EMBL" id="MT631529">
    <property type="protein sequence ID" value="QNO53050.1"/>
    <property type="molecule type" value="Genomic_DNA"/>
</dbReference>
<evidence type="ECO:0000256" key="8">
    <source>
        <dbReference type="RuleBase" id="RU004249"/>
    </source>
</evidence>
<dbReference type="InterPro" id="IPR036393">
    <property type="entry name" value="AceGlu_kinase-like_sf"/>
</dbReference>
<dbReference type="Gene3D" id="3.30.70.260">
    <property type="match status" value="1"/>
</dbReference>
<dbReference type="Pfam" id="PF22468">
    <property type="entry name" value="ACT_9"/>
    <property type="match status" value="2"/>
</dbReference>
<dbReference type="CDD" id="cd04924">
    <property type="entry name" value="ACT_AK-Arch_2"/>
    <property type="match status" value="1"/>
</dbReference>
<dbReference type="EC" id="2.7.2.4" evidence="7"/>
<evidence type="ECO:0000256" key="6">
    <source>
        <dbReference type="ARBA" id="ARBA00047872"/>
    </source>
</evidence>
<dbReference type="NCBIfam" id="TIGR00657">
    <property type="entry name" value="asp_kinases"/>
    <property type="match status" value="1"/>
</dbReference>
<name>A0A7G9YYG6_9EURY</name>
<keyword evidence="4 7" id="KW-0418">Kinase</keyword>
<dbReference type="PANTHER" id="PTHR21499:SF59">
    <property type="entry name" value="ASPARTOKINASE"/>
    <property type="match status" value="1"/>
</dbReference>
<dbReference type="UniPathway" id="UPA00034">
    <property type="reaction ID" value="UER00015"/>
</dbReference>
<dbReference type="InterPro" id="IPR045865">
    <property type="entry name" value="ACT-like_dom_sf"/>
</dbReference>
<dbReference type="PIRSF" id="PIRSF000726">
    <property type="entry name" value="Asp_kin"/>
    <property type="match status" value="1"/>
</dbReference>
<accession>A0A7G9YYG6</accession>
<comment type="catalytic activity">
    <reaction evidence="6 7">
        <text>L-aspartate + ATP = 4-phospho-L-aspartate + ADP</text>
        <dbReference type="Rhea" id="RHEA:23776"/>
        <dbReference type="ChEBI" id="CHEBI:29991"/>
        <dbReference type="ChEBI" id="CHEBI:30616"/>
        <dbReference type="ChEBI" id="CHEBI:57535"/>
        <dbReference type="ChEBI" id="CHEBI:456216"/>
        <dbReference type="EC" id="2.7.2.4"/>
    </reaction>
</comment>
<comment type="pathway">
    <text evidence="8">Amino-acid biosynthesis; L-lysine biosynthesis via DAP pathway; (S)-tetrahydrodipicolinate from L-aspartate: step 1/4.</text>
</comment>
<evidence type="ECO:0000256" key="7">
    <source>
        <dbReference type="RuleBase" id="RU003448"/>
    </source>
</evidence>
<proteinExistence type="inferred from homology"/>
<dbReference type="GO" id="GO:0009088">
    <property type="term" value="P:threonine biosynthetic process"/>
    <property type="evidence" value="ECO:0007669"/>
    <property type="project" value="UniProtKB-UniPathway"/>
</dbReference>
<dbReference type="InterPro" id="IPR001341">
    <property type="entry name" value="Asp_kinase"/>
</dbReference>
<dbReference type="PANTHER" id="PTHR21499">
    <property type="entry name" value="ASPARTATE KINASE"/>
    <property type="match status" value="1"/>
</dbReference>
<dbReference type="UniPathway" id="UPA00051">
    <property type="reaction ID" value="UER00462"/>
</dbReference>
<dbReference type="AlphaFoldDB" id="A0A7G9YYG6"/>
<dbReference type="GO" id="GO:0009089">
    <property type="term" value="P:lysine biosynthetic process via diaminopimelate"/>
    <property type="evidence" value="ECO:0007669"/>
    <property type="project" value="UniProtKB-UniPathway"/>
</dbReference>
<keyword evidence="3" id="KW-0547">Nucleotide-binding</keyword>
<feature type="domain" description="ACT" evidence="9">
    <location>
        <begin position="413"/>
        <end position="475"/>
    </location>
</feature>
<comment type="pathway">
    <text evidence="8">Amino-acid biosynthesis; L-methionine biosynthesis via de novo pathway; L-homoserine from L-aspartate: step 1/3.</text>
</comment>
<dbReference type="Gene3D" id="3.30.2130.10">
    <property type="entry name" value="VC0802-like"/>
    <property type="match status" value="1"/>
</dbReference>
<dbReference type="SUPFAM" id="SSF55021">
    <property type="entry name" value="ACT-like"/>
    <property type="match status" value="2"/>
</dbReference>
<dbReference type="UniPathway" id="UPA00050">
    <property type="reaction ID" value="UER00461"/>
</dbReference>
<evidence type="ECO:0000256" key="3">
    <source>
        <dbReference type="ARBA" id="ARBA00022741"/>
    </source>
</evidence>
<dbReference type="InterPro" id="IPR001048">
    <property type="entry name" value="Asp/Glu/Uridylate_kinase"/>
</dbReference>
<dbReference type="PROSITE" id="PS51671">
    <property type="entry name" value="ACT"/>
    <property type="match status" value="2"/>
</dbReference>
<keyword evidence="8" id="KW-0028">Amino-acid biosynthesis</keyword>
<dbReference type="NCBIfam" id="NF004938">
    <property type="entry name" value="PRK06291.1"/>
    <property type="match status" value="1"/>
</dbReference>